<feature type="region of interest" description="Disordered" evidence="1">
    <location>
        <begin position="25"/>
        <end position="62"/>
    </location>
</feature>
<dbReference type="PANTHER" id="PTHR35562:SF2">
    <property type="entry name" value="DNA ENDONUCLEASE SMRA-RELATED"/>
    <property type="match status" value="1"/>
</dbReference>
<dbReference type="Proteomes" id="UP000217076">
    <property type="component" value="Unassembled WGS sequence"/>
</dbReference>
<evidence type="ECO:0000259" key="2">
    <source>
        <dbReference type="PROSITE" id="PS50828"/>
    </source>
</evidence>
<proteinExistence type="predicted"/>
<evidence type="ECO:0000256" key="1">
    <source>
        <dbReference type="SAM" id="MobiDB-lite"/>
    </source>
</evidence>
<dbReference type="SMART" id="SM00463">
    <property type="entry name" value="SMR"/>
    <property type="match status" value="1"/>
</dbReference>
<dbReference type="InterPro" id="IPR002625">
    <property type="entry name" value="Smr_dom"/>
</dbReference>
<evidence type="ECO:0000313" key="4">
    <source>
        <dbReference type="Proteomes" id="UP000217076"/>
    </source>
</evidence>
<dbReference type="SUPFAM" id="SSF160443">
    <property type="entry name" value="SMR domain-like"/>
    <property type="match status" value="1"/>
</dbReference>
<keyword evidence="3" id="KW-0255">Endonuclease</keyword>
<organism evidence="3 4">
    <name type="scientific">Roseospirillum parvum</name>
    <dbReference type="NCBI Taxonomy" id="83401"/>
    <lineage>
        <taxon>Bacteria</taxon>
        <taxon>Pseudomonadati</taxon>
        <taxon>Pseudomonadota</taxon>
        <taxon>Alphaproteobacteria</taxon>
        <taxon>Rhodospirillales</taxon>
        <taxon>Rhodospirillaceae</taxon>
        <taxon>Roseospirillum</taxon>
    </lineage>
</organism>
<dbReference type="AlphaFoldDB" id="A0A1G8DPK0"/>
<protein>
    <submittedName>
        <fullName evidence="3">DNA-nicking endonuclease, Smr domain</fullName>
    </submittedName>
</protein>
<accession>A0A1G8DPK0</accession>
<evidence type="ECO:0000313" key="3">
    <source>
        <dbReference type="EMBL" id="SDH59578.1"/>
    </source>
</evidence>
<feature type="domain" description="Smr" evidence="2">
    <location>
        <begin position="90"/>
        <end position="183"/>
    </location>
</feature>
<dbReference type="EMBL" id="FNCV01000008">
    <property type="protein sequence ID" value="SDH59578.1"/>
    <property type="molecule type" value="Genomic_DNA"/>
</dbReference>
<dbReference type="PROSITE" id="PS50828">
    <property type="entry name" value="SMR"/>
    <property type="match status" value="1"/>
</dbReference>
<keyword evidence="4" id="KW-1185">Reference proteome</keyword>
<reference evidence="4" key="1">
    <citation type="submission" date="2016-10" db="EMBL/GenBank/DDBJ databases">
        <authorList>
            <person name="Varghese N."/>
            <person name="Submissions S."/>
        </authorList>
    </citation>
    <scope>NUCLEOTIDE SEQUENCE [LARGE SCALE GENOMIC DNA]</scope>
    <source>
        <strain evidence="4">930I</strain>
    </source>
</reference>
<dbReference type="Gene3D" id="3.30.1370.110">
    <property type="match status" value="1"/>
</dbReference>
<dbReference type="GO" id="GO:0004519">
    <property type="term" value="F:endonuclease activity"/>
    <property type="evidence" value="ECO:0007669"/>
    <property type="project" value="UniProtKB-KW"/>
</dbReference>
<dbReference type="PANTHER" id="PTHR35562">
    <property type="entry name" value="DNA ENDONUCLEASE SMRA-RELATED"/>
    <property type="match status" value="1"/>
</dbReference>
<keyword evidence="3" id="KW-0378">Hydrolase</keyword>
<name>A0A1G8DPK0_9PROT</name>
<dbReference type="OrthoDB" id="7165597at2"/>
<dbReference type="RefSeq" id="WP_092620552.1">
    <property type="nucleotide sequence ID" value="NZ_FNCV01000008.1"/>
</dbReference>
<dbReference type="STRING" id="83401.SAMN05421742_10879"/>
<sequence length="187" mass="20997">MSRRRRPEPDPEDLELWQRVTAEVIPLGQPHRRRHATPDHPTLGRPRSLDPSTAPRGRGAVPLAAGHTAGIDKRTAERFTKGRMEIDSRLDLHGMTRERAHRALVRHLHTAHAAGQRCVLVITGRGSRDPEVRHQPWSNHAPGVLRGELPRWLNQPGLRGLVLSFSQAKPQDGGSGAFYVLLKRQRI</sequence>
<gene>
    <name evidence="3" type="ORF">SAMN05421742_10879</name>
</gene>
<dbReference type="Pfam" id="PF01713">
    <property type="entry name" value="Smr"/>
    <property type="match status" value="1"/>
</dbReference>
<dbReference type="InterPro" id="IPR036063">
    <property type="entry name" value="Smr_dom_sf"/>
</dbReference>
<keyword evidence="3" id="KW-0540">Nuclease</keyword>